<protein>
    <submittedName>
        <fullName evidence="2">Uncharacterized protein</fullName>
    </submittedName>
</protein>
<evidence type="ECO:0000313" key="2">
    <source>
        <dbReference type="EMBL" id="RLQ93961.1"/>
    </source>
</evidence>
<dbReference type="AlphaFoldDB" id="A0A3L7JWC0"/>
<feature type="region of interest" description="Disordered" evidence="1">
    <location>
        <begin position="1"/>
        <end position="29"/>
    </location>
</feature>
<evidence type="ECO:0000313" key="3">
    <source>
        <dbReference type="Proteomes" id="UP000276770"/>
    </source>
</evidence>
<keyword evidence="3" id="KW-1185">Reference proteome</keyword>
<organism evidence="2 3">
    <name type="scientific">Falsibacillus albus</name>
    <dbReference type="NCBI Taxonomy" id="2478915"/>
    <lineage>
        <taxon>Bacteria</taxon>
        <taxon>Bacillati</taxon>
        <taxon>Bacillota</taxon>
        <taxon>Bacilli</taxon>
        <taxon>Bacillales</taxon>
        <taxon>Bacillaceae</taxon>
        <taxon>Falsibacillus</taxon>
    </lineage>
</organism>
<evidence type="ECO:0000256" key="1">
    <source>
        <dbReference type="SAM" id="MobiDB-lite"/>
    </source>
</evidence>
<comment type="caution">
    <text evidence="2">The sequence shown here is derived from an EMBL/GenBank/DDBJ whole genome shotgun (WGS) entry which is preliminary data.</text>
</comment>
<proteinExistence type="predicted"/>
<dbReference type="EMBL" id="RCVZ01000011">
    <property type="protein sequence ID" value="RLQ93961.1"/>
    <property type="molecule type" value="Genomic_DNA"/>
</dbReference>
<accession>A0A3L7JWC0</accession>
<gene>
    <name evidence="2" type="ORF">D9X91_15075</name>
</gene>
<dbReference type="Proteomes" id="UP000276770">
    <property type="component" value="Unassembled WGS sequence"/>
</dbReference>
<sequence length="70" mass="8057">MEQRCEPPAGLVGQENSKHPALRKKTASKMKTCKNNKKTDKMEGIIIKHKHCLKKAHINWIIKRHCPKGE</sequence>
<name>A0A3L7JWC0_9BACI</name>
<reference evidence="2 3" key="1">
    <citation type="submission" date="2018-10" db="EMBL/GenBank/DDBJ databases">
        <title>Falsibacillus sp. genome draft.</title>
        <authorList>
            <person name="Shi S."/>
        </authorList>
    </citation>
    <scope>NUCLEOTIDE SEQUENCE [LARGE SCALE GENOMIC DNA]</scope>
    <source>
        <strain evidence="2 3">GY 10110</strain>
    </source>
</reference>
<feature type="compositionally biased region" description="Basic residues" evidence="1">
    <location>
        <begin position="20"/>
        <end position="29"/>
    </location>
</feature>